<reference evidence="2 3" key="1">
    <citation type="submission" date="2020-02" db="EMBL/GenBank/DDBJ databases">
        <authorList>
            <person name="Ma Q."/>
            <person name="Huang Y."/>
            <person name="Song X."/>
            <person name="Pei D."/>
        </authorList>
    </citation>
    <scope>NUCLEOTIDE SEQUENCE [LARGE SCALE GENOMIC DNA]</scope>
    <source>
        <strain evidence="2">Sxm20200214</strain>
        <tissue evidence="2">Leaf</tissue>
    </source>
</reference>
<dbReference type="AlphaFoldDB" id="A0A8X7VNK2"/>
<protein>
    <submittedName>
        <fullName evidence="2">Uncharacterized protein</fullName>
    </submittedName>
</protein>
<accession>A0A8X7VNK2</accession>
<gene>
    <name evidence="2" type="ORF">Bca52824_017956</name>
</gene>
<feature type="compositionally biased region" description="Basic and acidic residues" evidence="1">
    <location>
        <begin position="18"/>
        <end position="30"/>
    </location>
</feature>
<feature type="compositionally biased region" description="Basic and acidic residues" evidence="1">
    <location>
        <begin position="148"/>
        <end position="162"/>
    </location>
</feature>
<sequence>MFKGGLTASDIARMRSQKQKEKVSKEKNDMDNSGDSTEVDTLDQNASNTIANMVSTQLKDEISSIVDRVSSVVDFQVKDAILGLNLDQRINRLETEMNPILGMETRIFSLVSDKISKMQDAVINSVCDRLHNSVPANQHDLNQHDTGKVTKQQDRTDFHRSTVADSSPIQGITNNVDPGAAIRKVISDIQKSHVNSEYTVMARSKSSLMAGVGTYHFRPLPLPSVVNIECPAVAANPIQVRRTGVSESGSTEDAQLTHRMQPLEYVLPVSKTAAPPIKPRKSKSPRVTPAGLDDFKCDPTVVGGLIFMTDLERHYLEVLEKVTGMTSINIGRDHSVSTFDFLDIALRSTQMTPKVIFEAFHYIFDRCV</sequence>
<name>A0A8X7VNK2_BRACI</name>
<feature type="region of interest" description="Disordered" evidence="1">
    <location>
        <begin position="1"/>
        <end position="44"/>
    </location>
</feature>
<dbReference type="Proteomes" id="UP000886595">
    <property type="component" value="Unassembled WGS sequence"/>
</dbReference>
<evidence type="ECO:0000256" key="1">
    <source>
        <dbReference type="SAM" id="MobiDB-lite"/>
    </source>
</evidence>
<feature type="region of interest" description="Disordered" evidence="1">
    <location>
        <begin position="148"/>
        <end position="170"/>
    </location>
</feature>
<evidence type="ECO:0000313" key="3">
    <source>
        <dbReference type="Proteomes" id="UP000886595"/>
    </source>
</evidence>
<evidence type="ECO:0000313" key="2">
    <source>
        <dbReference type="EMBL" id="KAG2314834.1"/>
    </source>
</evidence>
<keyword evidence="3" id="KW-1185">Reference proteome</keyword>
<organism evidence="2 3">
    <name type="scientific">Brassica carinata</name>
    <name type="common">Ethiopian mustard</name>
    <name type="synonym">Abyssinian cabbage</name>
    <dbReference type="NCBI Taxonomy" id="52824"/>
    <lineage>
        <taxon>Eukaryota</taxon>
        <taxon>Viridiplantae</taxon>
        <taxon>Streptophyta</taxon>
        <taxon>Embryophyta</taxon>
        <taxon>Tracheophyta</taxon>
        <taxon>Spermatophyta</taxon>
        <taxon>Magnoliopsida</taxon>
        <taxon>eudicotyledons</taxon>
        <taxon>Gunneridae</taxon>
        <taxon>Pentapetalae</taxon>
        <taxon>rosids</taxon>
        <taxon>malvids</taxon>
        <taxon>Brassicales</taxon>
        <taxon>Brassicaceae</taxon>
        <taxon>Brassiceae</taxon>
        <taxon>Brassica</taxon>
    </lineage>
</organism>
<dbReference type="EMBL" id="JAAMPC010000004">
    <property type="protein sequence ID" value="KAG2314834.1"/>
    <property type="molecule type" value="Genomic_DNA"/>
</dbReference>
<proteinExistence type="predicted"/>
<comment type="caution">
    <text evidence="2">The sequence shown here is derived from an EMBL/GenBank/DDBJ whole genome shotgun (WGS) entry which is preliminary data.</text>
</comment>